<evidence type="ECO:0000313" key="1">
    <source>
        <dbReference type="EMBL" id="AWW32412.1"/>
    </source>
</evidence>
<dbReference type="RefSeq" id="WP_112785785.1">
    <property type="nucleotide sequence ID" value="NZ_CP030041.1"/>
</dbReference>
<gene>
    <name evidence="1" type="ORF">DN752_20955</name>
</gene>
<accession>A0A2Z4IMS7</accession>
<proteinExistence type="predicted"/>
<organism evidence="1 2">
    <name type="scientific">Echinicola strongylocentroti</name>
    <dbReference type="NCBI Taxonomy" id="1795355"/>
    <lineage>
        <taxon>Bacteria</taxon>
        <taxon>Pseudomonadati</taxon>
        <taxon>Bacteroidota</taxon>
        <taxon>Cytophagia</taxon>
        <taxon>Cytophagales</taxon>
        <taxon>Cyclobacteriaceae</taxon>
        <taxon>Echinicola</taxon>
    </lineage>
</organism>
<name>A0A2Z4IMS7_9BACT</name>
<dbReference type="AlphaFoldDB" id="A0A2Z4IMS7"/>
<protein>
    <submittedName>
        <fullName evidence="1">Uncharacterized protein</fullName>
    </submittedName>
</protein>
<evidence type="ECO:0000313" key="2">
    <source>
        <dbReference type="Proteomes" id="UP000248688"/>
    </source>
</evidence>
<dbReference type="KEGG" id="est:DN752_20955"/>
<keyword evidence="2" id="KW-1185">Reference proteome</keyword>
<sequence>MTTTISSDNQGADDMLFNYLHGYMRHIMRKDHHDLRRNMEQLFVTLEQLIKDFHKSNPGYRKPVGLHITFNRPSCCPATFRISYLKNEIIIKPKHHEKSNQNNHSAVPVDSDHLMLLREDSHGKADREEAAKRKKF</sequence>
<reference evidence="1 2" key="1">
    <citation type="submission" date="2018-06" db="EMBL/GenBank/DDBJ databases">
        <title>Echinicola strongylocentroti sp. nov., isolated from a sea urchin Strongylocentrotus intermedius.</title>
        <authorList>
            <person name="Bae S.S."/>
        </authorList>
    </citation>
    <scope>NUCLEOTIDE SEQUENCE [LARGE SCALE GENOMIC DNA]</scope>
    <source>
        <strain evidence="1 2">MEBiC08714</strain>
    </source>
</reference>
<dbReference type="OrthoDB" id="9959788at2"/>
<dbReference type="EMBL" id="CP030041">
    <property type="protein sequence ID" value="AWW32412.1"/>
    <property type="molecule type" value="Genomic_DNA"/>
</dbReference>
<dbReference type="Proteomes" id="UP000248688">
    <property type="component" value="Chromosome"/>
</dbReference>